<dbReference type="Pfam" id="PF01547">
    <property type="entry name" value="SBP_bac_1"/>
    <property type="match status" value="1"/>
</dbReference>
<dbReference type="Gene3D" id="3.40.190.10">
    <property type="entry name" value="Periplasmic binding protein-like II"/>
    <property type="match status" value="2"/>
</dbReference>
<evidence type="ECO:0000313" key="6">
    <source>
        <dbReference type="EMBL" id="NBC72519.1"/>
    </source>
</evidence>
<evidence type="ECO:0000256" key="4">
    <source>
        <dbReference type="ARBA" id="ARBA00023139"/>
    </source>
</evidence>
<keyword evidence="7" id="KW-1185">Reference proteome</keyword>
<dbReference type="Proteomes" id="UP000558113">
    <property type="component" value="Unassembled WGS sequence"/>
</dbReference>
<dbReference type="AlphaFoldDB" id="A0A7X4YVV3"/>
<evidence type="ECO:0000256" key="1">
    <source>
        <dbReference type="ARBA" id="ARBA00022475"/>
    </source>
</evidence>
<dbReference type="RefSeq" id="WP_161703598.1">
    <property type="nucleotide sequence ID" value="NZ_JAAAMU010000020.1"/>
</dbReference>
<evidence type="ECO:0000256" key="3">
    <source>
        <dbReference type="ARBA" id="ARBA00023136"/>
    </source>
</evidence>
<reference evidence="6 7" key="1">
    <citation type="submission" date="2020-01" db="EMBL/GenBank/DDBJ databases">
        <title>Paenibacillus soybeanensis sp. nov. isolated from the nodules of soybean (Glycine max(L.) Merr).</title>
        <authorList>
            <person name="Wang H."/>
        </authorList>
    </citation>
    <scope>NUCLEOTIDE SEQUENCE [LARGE SCALE GENOMIC DNA]</scope>
    <source>
        <strain evidence="6 7">DSM 23054</strain>
    </source>
</reference>
<protein>
    <submittedName>
        <fullName evidence="6">Extracellular solute-binding protein</fullName>
    </submittedName>
</protein>
<gene>
    <name evidence="6" type="ORF">GT003_26275</name>
</gene>
<keyword evidence="5" id="KW-0449">Lipoprotein</keyword>
<evidence type="ECO:0000313" key="7">
    <source>
        <dbReference type="Proteomes" id="UP000558113"/>
    </source>
</evidence>
<accession>A0A7X4YVV3</accession>
<dbReference type="InterPro" id="IPR006059">
    <property type="entry name" value="SBP"/>
</dbReference>
<keyword evidence="3" id="KW-0472">Membrane</keyword>
<dbReference type="SUPFAM" id="SSF53850">
    <property type="entry name" value="Periplasmic binding protein-like II"/>
    <property type="match status" value="1"/>
</dbReference>
<name>A0A7X4YVV3_9BACL</name>
<dbReference type="EMBL" id="JAAAMU010000020">
    <property type="protein sequence ID" value="NBC72519.1"/>
    <property type="molecule type" value="Genomic_DNA"/>
</dbReference>
<dbReference type="OrthoDB" id="2498957at2"/>
<keyword evidence="2" id="KW-0732">Signal</keyword>
<keyword evidence="1" id="KW-1003">Cell membrane</keyword>
<organism evidence="6 7">
    <name type="scientific">Paenibacillus sacheonensis</name>
    <dbReference type="NCBI Taxonomy" id="742054"/>
    <lineage>
        <taxon>Bacteria</taxon>
        <taxon>Bacillati</taxon>
        <taxon>Bacillota</taxon>
        <taxon>Bacilli</taxon>
        <taxon>Bacillales</taxon>
        <taxon>Paenibacillaceae</taxon>
        <taxon>Paenibacillus</taxon>
    </lineage>
</organism>
<evidence type="ECO:0000256" key="2">
    <source>
        <dbReference type="ARBA" id="ARBA00022729"/>
    </source>
</evidence>
<proteinExistence type="predicted"/>
<dbReference type="PANTHER" id="PTHR43649">
    <property type="entry name" value="ARABINOSE-BINDING PROTEIN-RELATED"/>
    <property type="match status" value="1"/>
</dbReference>
<dbReference type="InterPro" id="IPR050490">
    <property type="entry name" value="Bact_solute-bd_prot1"/>
</dbReference>
<keyword evidence="4" id="KW-0564">Palmitate</keyword>
<evidence type="ECO:0000256" key="5">
    <source>
        <dbReference type="ARBA" id="ARBA00023288"/>
    </source>
</evidence>
<comment type="caution">
    <text evidence="6">The sequence shown here is derived from an EMBL/GenBank/DDBJ whole genome shotgun (WGS) entry which is preliminary data.</text>
</comment>
<dbReference type="PANTHER" id="PTHR43649:SF33">
    <property type="entry name" value="POLYGALACTURONAN_RHAMNOGALACTURONAN-BINDING PROTEIN YTCQ"/>
    <property type="match status" value="1"/>
</dbReference>
<sequence length="571" mass="64454">MMDDDMKLLKPAHGDQPAISGKRVTHWDRMKRMARRARMNGMQRRAAALAALTTVIALIAGCQSALPAASIPPRSGPLSEHMDISVALWDLAENMTADDPLVHQMEQKLNITIKPVPITTENYMQQFQIWASTGQLPDIFSSDAINSRYYNDWRDRGAIRALPDDLSAYPNLKAYLATSETAKLKDDGKLYFIPRKTYDSTDYNVLDRLVIYRWDLAQQAGIAKEPETWEEFRAMLAAIVAKDPERKRITGLTSVNNLLLGGLFWLYSSPAATSDGSGSDFKWIKEDGKFIPAVFSKHAVDSLRLLRDFYADGLIDPDLPATRGEMGRDKFAQGKAAALLIAGSIQSVDINIYQERWLKLHPGDSRFYDNVKVLKPLPAVDGNRYHAVFKPFWSESYISAKVSDKKMARILQLYDYMNSPEFKDMRHYGLKDVDYAETADGTKKMVDPGVSLLTKYKYFSSLANLLDWDGMFKLNPANVSITPEGQAAQHELLDYSMQMTKKQDYDGRLTDLSTPTKDSFTIFDSDDMIRVMISKLPVETIWQEIVDGYKAKGLDKMIEEVNAKAKELGIE</sequence>